<evidence type="ECO:0000313" key="5">
    <source>
        <dbReference type="EMBL" id="KAJ8421643.1"/>
    </source>
</evidence>
<reference evidence="5" key="1">
    <citation type="submission" date="2022-04" db="EMBL/GenBank/DDBJ databases">
        <title>Carnegiea gigantea Genome sequencing and assembly v2.</title>
        <authorList>
            <person name="Copetti D."/>
            <person name="Sanderson M.J."/>
            <person name="Burquez A."/>
            <person name="Wojciechowski M.F."/>
        </authorList>
    </citation>
    <scope>NUCLEOTIDE SEQUENCE</scope>
    <source>
        <strain evidence="5">SGP5-SGP5p</strain>
        <tissue evidence="5">Aerial part</tissue>
    </source>
</reference>
<dbReference type="EMBL" id="JAKOGI010002616">
    <property type="protein sequence ID" value="KAJ8421643.1"/>
    <property type="molecule type" value="Genomic_DNA"/>
</dbReference>
<evidence type="ECO:0000259" key="4">
    <source>
        <dbReference type="Pfam" id="PF08241"/>
    </source>
</evidence>
<proteinExistence type="inferred from homology"/>
<protein>
    <recommendedName>
        <fullName evidence="4">Methyltransferase type 11 domain-containing protein</fullName>
    </recommendedName>
</protein>
<dbReference type="InterPro" id="IPR051419">
    <property type="entry name" value="Lys/N-term_MeTrsfase_sf"/>
</dbReference>
<accession>A0A9Q1GN94</accession>
<organism evidence="5 6">
    <name type="scientific">Carnegiea gigantea</name>
    <dbReference type="NCBI Taxonomy" id="171969"/>
    <lineage>
        <taxon>Eukaryota</taxon>
        <taxon>Viridiplantae</taxon>
        <taxon>Streptophyta</taxon>
        <taxon>Embryophyta</taxon>
        <taxon>Tracheophyta</taxon>
        <taxon>Spermatophyta</taxon>
        <taxon>Magnoliopsida</taxon>
        <taxon>eudicotyledons</taxon>
        <taxon>Gunneridae</taxon>
        <taxon>Pentapetalae</taxon>
        <taxon>Caryophyllales</taxon>
        <taxon>Cactineae</taxon>
        <taxon>Cactaceae</taxon>
        <taxon>Cactoideae</taxon>
        <taxon>Echinocereeae</taxon>
        <taxon>Carnegiea</taxon>
    </lineage>
</organism>
<keyword evidence="6" id="KW-1185">Reference proteome</keyword>
<dbReference type="OrthoDB" id="411785at2759"/>
<dbReference type="InterPro" id="IPR013216">
    <property type="entry name" value="Methyltransf_11"/>
</dbReference>
<dbReference type="AlphaFoldDB" id="A0A9Q1GN94"/>
<dbReference type="PANTHER" id="PTHR12176">
    <property type="entry name" value="SAM-DEPENDENT METHYLTRANSFERASE SUPERFAMILY PROTEIN"/>
    <property type="match status" value="1"/>
</dbReference>
<evidence type="ECO:0000256" key="1">
    <source>
        <dbReference type="ARBA" id="ARBA00008361"/>
    </source>
</evidence>
<evidence type="ECO:0000256" key="3">
    <source>
        <dbReference type="ARBA" id="ARBA00022679"/>
    </source>
</evidence>
<dbReference type="PANTHER" id="PTHR12176:SF79">
    <property type="entry name" value="METHYLTRANSFERASE TYPE 11 DOMAIN-CONTAINING PROTEIN"/>
    <property type="match status" value="1"/>
</dbReference>
<name>A0A9Q1GN94_9CARY</name>
<dbReference type="Gene3D" id="3.40.50.150">
    <property type="entry name" value="Vaccinia Virus protein VP39"/>
    <property type="match status" value="1"/>
</dbReference>
<dbReference type="CDD" id="cd02440">
    <property type="entry name" value="AdoMet_MTases"/>
    <property type="match status" value="1"/>
</dbReference>
<keyword evidence="3" id="KW-0808">Transferase</keyword>
<comment type="similarity">
    <text evidence="1">Belongs to the methyltransferase superfamily.</text>
</comment>
<dbReference type="GO" id="GO:0032259">
    <property type="term" value="P:methylation"/>
    <property type="evidence" value="ECO:0007669"/>
    <property type="project" value="UniProtKB-KW"/>
</dbReference>
<sequence>MTLGATQAYGEPSYWDRRYSQEQGPFDWYQKYSALAPLIDLYLSRSHRVLVVGCGNSAFSEGMVDDGYEDIVNIDISFVVIEAMQKKYSNRPQLKWASCSHYDNLSLPIPTYHNSHTCGNNSRQNSTMMLEEVGRVLKDKGIYILITYGAPSYRLDLLKSSCKWKIKLHIIG</sequence>
<evidence type="ECO:0000313" key="6">
    <source>
        <dbReference type="Proteomes" id="UP001153076"/>
    </source>
</evidence>
<feature type="domain" description="Methyltransferase type 11" evidence="4">
    <location>
        <begin position="50"/>
        <end position="144"/>
    </location>
</feature>
<gene>
    <name evidence="5" type="ORF">Cgig2_020745</name>
</gene>
<dbReference type="GO" id="GO:0008168">
    <property type="term" value="F:methyltransferase activity"/>
    <property type="evidence" value="ECO:0007669"/>
    <property type="project" value="UniProtKB-KW"/>
</dbReference>
<dbReference type="Pfam" id="PF08241">
    <property type="entry name" value="Methyltransf_11"/>
    <property type="match status" value="1"/>
</dbReference>
<comment type="caution">
    <text evidence="5">The sequence shown here is derived from an EMBL/GenBank/DDBJ whole genome shotgun (WGS) entry which is preliminary data.</text>
</comment>
<dbReference type="Proteomes" id="UP001153076">
    <property type="component" value="Unassembled WGS sequence"/>
</dbReference>
<dbReference type="InterPro" id="IPR029063">
    <property type="entry name" value="SAM-dependent_MTases_sf"/>
</dbReference>
<evidence type="ECO:0000256" key="2">
    <source>
        <dbReference type="ARBA" id="ARBA00022603"/>
    </source>
</evidence>
<keyword evidence="2" id="KW-0489">Methyltransferase</keyword>
<dbReference type="SUPFAM" id="SSF53335">
    <property type="entry name" value="S-adenosyl-L-methionine-dependent methyltransferases"/>
    <property type="match status" value="1"/>
</dbReference>